<dbReference type="Proteomes" id="UP000002071">
    <property type="component" value="Chromosome"/>
</dbReference>
<evidence type="ECO:0000256" key="3">
    <source>
        <dbReference type="ARBA" id="ARBA00022643"/>
    </source>
</evidence>
<dbReference type="RefSeq" id="WP_015788382.1">
    <property type="nucleotide sequence ID" value="NC_013158.1"/>
</dbReference>
<accession>C7NT79</accession>
<evidence type="ECO:0000256" key="5">
    <source>
        <dbReference type="HAMAP-Rule" id="MF_01984"/>
    </source>
</evidence>
<evidence type="ECO:0000256" key="1">
    <source>
        <dbReference type="ARBA" id="ARBA00022602"/>
    </source>
</evidence>
<comment type="caution">
    <text evidence="5">Lacks conserved residue(s) required for the propagation of feature annotation.</text>
</comment>
<protein>
    <recommendedName>
        <fullName evidence="5">Flavin prenyltransferase UbiX</fullName>
        <ecNumber evidence="5">2.5.1.129</ecNumber>
    </recommendedName>
</protein>
<proteinExistence type="inferred from homology"/>
<evidence type="ECO:0000256" key="2">
    <source>
        <dbReference type="ARBA" id="ARBA00022630"/>
    </source>
</evidence>
<keyword evidence="7" id="KW-0456">Lyase</keyword>
<feature type="binding site" evidence="5">
    <location>
        <position position="35"/>
    </location>
    <ligand>
        <name>FMN</name>
        <dbReference type="ChEBI" id="CHEBI:58210"/>
    </ligand>
</feature>
<dbReference type="Pfam" id="PF02441">
    <property type="entry name" value="Flavoprotein"/>
    <property type="match status" value="1"/>
</dbReference>
<dbReference type="HOGENOM" id="CLU_074522_0_1_2"/>
<dbReference type="AlphaFoldDB" id="C7NT79"/>
<dbReference type="NCBIfam" id="TIGR00421">
    <property type="entry name" value="ubiX_pad"/>
    <property type="match status" value="1"/>
</dbReference>
<dbReference type="InterPro" id="IPR036551">
    <property type="entry name" value="Flavin_trans-like"/>
</dbReference>
<dbReference type="EC" id="2.5.1.129" evidence="5"/>
<comment type="function">
    <text evidence="5">Flavin prenyltransferase that catalyzes the synthesis of the prenylated FMN cofactor (prenyl-FMN) for 4-hydroxy-3-polyprenylbenzoic acid decarboxylase UbiD. The prenyltransferase is metal-independent and links a dimethylallyl moiety from dimethylallyl monophosphate (DMAP) to the flavin N5 and C6 atoms of FMN.</text>
</comment>
<evidence type="ECO:0000259" key="6">
    <source>
        <dbReference type="Pfam" id="PF02441"/>
    </source>
</evidence>
<dbReference type="eggNOG" id="arCOG01703">
    <property type="taxonomic scope" value="Archaea"/>
</dbReference>
<dbReference type="GeneID" id="8382882"/>
<dbReference type="InterPro" id="IPR003382">
    <property type="entry name" value="Flavoprotein"/>
</dbReference>
<keyword evidence="3 5" id="KW-0288">FMN</keyword>
<comment type="catalytic activity">
    <reaction evidence="5">
        <text>dimethylallyl phosphate + FMNH2 = prenylated FMNH2 + phosphate</text>
        <dbReference type="Rhea" id="RHEA:37743"/>
        <dbReference type="ChEBI" id="CHEBI:43474"/>
        <dbReference type="ChEBI" id="CHEBI:57618"/>
        <dbReference type="ChEBI" id="CHEBI:87467"/>
        <dbReference type="ChEBI" id="CHEBI:88052"/>
        <dbReference type="EC" id="2.5.1.129"/>
    </reaction>
</comment>
<feature type="binding site" evidence="5">
    <location>
        <begin position="10"/>
        <end position="12"/>
    </location>
    <ligand>
        <name>FMN</name>
        <dbReference type="ChEBI" id="CHEBI:58210"/>
    </ligand>
</feature>
<evidence type="ECO:0000313" key="8">
    <source>
        <dbReference type="Proteomes" id="UP000002071"/>
    </source>
</evidence>
<gene>
    <name evidence="5" type="primary">ubiX</name>
    <name evidence="7" type="ordered locus">Huta_0614</name>
</gene>
<keyword evidence="2 5" id="KW-0285">Flavoprotein</keyword>
<feature type="domain" description="Flavoprotein" evidence="6">
    <location>
        <begin position="3"/>
        <end position="174"/>
    </location>
</feature>
<dbReference type="STRING" id="519442.Huta_0614"/>
<dbReference type="GO" id="GO:0016829">
    <property type="term" value="F:lyase activity"/>
    <property type="evidence" value="ECO:0007669"/>
    <property type="project" value="UniProtKB-KW"/>
</dbReference>
<comment type="similarity">
    <text evidence="5">Belongs to the UbiX/PAD1 family.</text>
</comment>
<feature type="binding site" evidence="5">
    <location>
        <position position="124"/>
    </location>
    <ligand>
        <name>FMN</name>
        <dbReference type="ChEBI" id="CHEBI:58210"/>
    </ligand>
</feature>
<dbReference type="HAMAP" id="MF_01984">
    <property type="entry name" value="ubiX_pad"/>
    <property type="match status" value="1"/>
</dbReference>
<feature type="binding site" evidence="5">
    <location>
        <begin position="89"/>
        <end position="92"/>
    </location>
    <ligand>
        <name>FMN</name>
        <dbReference type="ChEBI" id="CHEBI:58210"/>
    </ligand>
</feature>
<evidence type="ECO:0000313" key="7">
    <source>
        <dbReference type="EMBL" id="ACV10801.1"/>
    </source>
</evidence>
<keyword evidence="1 5" id="KW-0637">Prenyltransferase</keyword>
<dbReference type="SUPFAM" id="SSF52507">
    <property type="entry name" value="Homo-oligomeric flavin-containing Cys decarboxylases, HFCD"/>
    <property type="match status" value="1"/>
</dbReference>
<reference evidence="7 8" key="1">
    <citation type="journal article" date="2009" name="Stand. Genomic Sci.">
        <title>Complete genome sequence of Halorhabdus utahensis type strain (AX-2).</title>
        <authorList>
            <person name="Anderson I."/>
            <person name="Tindall B.J."/>
            <person name="Pomrenke H."/>
            <person name="Goker M."/>
            <person name="Lapidus A."/>
            <person name="Nolan M."/>
            <person name="Copeland A."/>
            <person name="Glavina Del Rio T."/>
            <person name="Chen F."/>
            <person name="Tice H."/>
            <person name="Cheng J.F."/>
            <person name="Lucas S."/>
            <person name="Chertkov O."/>
            <person name="Bruce D."/>
            <person name="Brettin T."/>
            <person name="Detter J.C."/>
            <person name="Han C."/>
            <person name="Goodwin L."/>
            <person name="Land M."/>
            <person name="Hauser L."/>
            <person name="Chang Y.J."/>
            <person name="Jeffries C.D."/>
            <person name="Pitluck S."/>
            <person name="Pati A."/>
            <person name="Mavromatis K."/>
            <person name="Ivanova N."/>
            <person name="Ovchinnikova G."/>
            <person name="Chen A."/>
            <person name="Palaniappan K."/>
            <person name="Chain P."/>
            <person name="Rohde M."/>
            <person name="Bristow J."/>
            <person name="Eisen J.A."/>
            <person name="Markowitz V."/>
            <person name="Hugenholtz P."/>
            <person name="Kyrpides N.C."/>
            <person name="Klenk H.P."/>
        </authorList>
    </citation>
    <scope>NUCLEOTIDE SEQUENCE [LARGE SCALE GENOMIC DNA]</scope>
    <source>
        <strain evidence="8">DSM 12940 / JCM 11049 / AX-2</strain>
    </source>
</reference>
<dbReference type="NCBIfam" id="NF004685">
    <property type="entry name" value="PRK06029.1"/>
    <property type="match status" value="1"/>
</dbReference>
<name>C7NT79_HALUD</name>
<dbReference type="KEGG" id="hut:Huta_0614"/>
<dbReference type="GO" id="GO:0106141">
    <property type="term" value="F:flavin prenyltransferase activity"/>
    <property type="evidence" value="ECO:0007669"/>
    <property type="project" value="UniProtKB-EC"/>
</dbReference>
<organism evidence="7 8">
    <name type="scientific">Halorhabdus utahensis (strain DSM 12940 / JCM 11049 / AX-2)</name>
    <dbReference type="NCBI Taxonomy" id="519442"/>
    <lineage>
        <taxon>Archaea</taxon>
        <taxon>Methanobacteriati</taxon>
        <taxon>Methanobacteriota</taxon>
        <taxon>Stenosarchaea group</taxon>
        <taxon>Halobacteria</taxon>
        <taxon>Halobacteriales</taxon>
        <taxon>Haloarculaceae</taxon>
        <taxon>Halorhabdus</taxon>
    </lineage>
</organism>
<dbReference type="EMBL" id="CP001687">
    <property type="protein sequence ID" value="ACV10801.1"/>
    <property type="molecule type" value="Genomic_DNA"/>
</dbReference>
<feature type="binding site" evidence="5">
    <location>
        <position position="170"/>
    </location>
    <ligand>
        <name>dimethylallyl phosphate</name>
        <dbReference type="ChEBI" id="CHEBI:88052"/>
    </ligand>
</feature>
<feature type="binding site" evidence="5">
    <location>
        <position position="154"/>
    </location>
    <ligand>
        <name>dimethylallyl phosphate</name>
        <dbReference type="ChEBI" id="CHEBI:88052"/>
    </ligand>
</feature>
<sequence length="188" mass="20343">MERVIVGITGASGIPIAVRTVEALAEHAEVVTVVTDAAESVMTHESGSREETMDRLRDASAAMYGESDIHAPIASGSVDADGMVIVPASMATVSDVATGRSDDLVARAADVCLKERRRLVVVPRETPLSQLHLENLTKLAELGVDVVPPMLGFYFDPEEPGDFVDHVVGKILERFDLDHDRYDEWNSS</sequence>
<keyword evidence="8" id="KW-1185">Reference proteome</keyword>
<dbReference type="InterPro" id="IPR004507">
    <property type="entry name" value="UbiX-like"/>
</dbReference>
<evidence type="ECO:0000256" key="4">
    <source>
        <dbReference type="ARBA" id="ARBA00022679"/>
    </source>
</evidence>
<keyword evidence="4 5" id="KW-0808">Transferase</keyword>
<dbReference type="Gene3D" id="3.40.50.1950">
    <property type="entry name" value="Flavin prenyltransferase-like"/>
    <property type="match status" value="1"/>
</dbReference>